<name>A0AAN7BW92_9PEZI</name>
<dbReference type="Proteomes" id="UP001301958">
    <property type="component" value="Unassembled WGS sequence"/>
</dbReference>
<sequence>MRSTASSGEMLFSLLLLLLLLFLIFWAFLRFSLCFFLAWDIVFFRSWAFPWREIEFFGGSTEEERKAFVLE</sequence>
<comment type="caution">
    <text evidence="1">The sequence shown here is derived from an EMBL/GenBank/DDBJ whole genome shotgun (WGS) entry which is preliminary data.</text>
</comment>
<reference evidence="1" key="2">
    <citation type="submission" date="2023-05" db="EMBL/GenBank/DDBJ databases">
        <authorList>
            <consortium name="Lawrence Berkeley National Laboratory"/>
            <person name="Steindorff A."/>
            <person name="Hensen N."/>
            <person name="Bonometti L."/>
            <person name="Westerberg I."/>
            <person name="Brannstrom I.O."/>
            <person name="Guillou S."/>
            <person name="Cros-Aarteil S."/>
            <person name="Calhoun S."/>
            <person name="Haridas S."/>
            <person name="Kuo A."/>
            <person name="Mondo S."/>
            <person name="Pangilinan J."/>
            <person name="Riley R."/>
            <person name="Labutti K."/>
            <person name="Andreopoulos B."/>
            <person name="Lipzen A."/>
            <person name="Chen C."/>
            <person name="Yanf M."/>
            <person name="Daum C."/>
            <person name="Ng V."/>
            <person name="Clum A."/>
            <person name="Ohm R."/>
            <person name="Martin F."/>
            <person name="Silar P."/>
            <person name="Natvig D."/>
            <person name="Lalanne C."/>
            <person name="Gautier V."/>
            <person name="Ament-Velasquez S.L."/>
            <person name="Kruys A."/>
            <person name="Hutchinson M.I."/>
            <person name="Powell A.J."/>
            <person name="Barry K."/>
            <person name="Miller A.N."/>
            <person name="Grigoriev I.V."/>
            <person name="Debuchy R."/>
            <person name="Gladieux P."/>
            <person name="Thoren M.H."/>
            <person name="Johannesson H."/>
        </authorList>
    </citation>
    <scope>NUCLEOTIDE SEQUENCE</scope>
    <source>
        <strain evidence="1">CBS 990.96</strain>
    </source>
</reference>
<evidence type="ECO:0000313" key="1">
    <source>
        <dbReference type="EMBL" id="KAK4230695.1"/>
    </source>
</evidence>
<keyword evidence="2" id="KW-1185">Reference proteome</keyword>
<dbReference type="EMBL" id="MU865297">
    <property type="protein sequence ID" value="KAK4230695.1"/>
    <property type="molecule type" value="Genomic_DNA"/>
</dbReference>
<protein>
    <submittedName>
        <fullName evidence="1">Uncharacterized protein</fullName>
    </submittedName>
</protein>
<reference evidence="1" key="1">
    <citation type="journal article" date="2023" name="Mol. Phylogenet. Evol.">
        <title>Genome-scale phylogeny and comparative genomics of the fungal order Sordariales.</title>
        <authorList>
            <person name="Hensen N."/>
            <person name="Bonometti L."/>
            <person name="Westerberg I."/>
            <person name="Brannstrom I.O."/>
            <person name="Guillou S."/>
            <person name="Cros-Aarteil S."/>
            <person name="Calhoun S."/>
            <person name="Haridas S."/>
            <person name="Kuo A."/>
            <person name="Mondo S."/>
            <person name="Pangilinan J."/>
            <person name="Riley R."/>
            <person name="LaButti K."/>
            <person name="Andreopoulos B."/>
            <person name="Lipzen A."/>
            <person name="Chen C."/>
            <person name="Yan M."/>
            <person name="Daum C."/>
            <person name="Ng V."/>
            <person name="Clum A."/>
            <person name="Steindorff A."/>
            <person name="Ohm R.A."/>
            <person name="Martin F."/>
            <person name="Silar P."/>
            <person name="Natvig D.O."/>
            <person name="Lalanne C."/>
            <person name="Gautier V."/>
            <person name="Ament-Velasquez S.L."/>
            <person name="Kruys A."/>
            <person name="Hutchinson M.I."/>
            <person name="Powell A.J."/>
            <person name="Barry K."/>
            <person name="Miller A.N."/>
            <person name="Grigoriev I.V."/>
            <person name="Debuchy R."/>
            <person name="Gladieux P."/>
            <person name="Hiltunen Thoren M."/>
            <person name="Johannesson H."/>
        </authorList>
    </citation>
    <scope>NUCLEOTIDE SEQUENCE</scope>
    <source>
        <strain evidence="1">CBS 990.96</strain>
    </source>
</reference>
<proteinExistence type="predicted"/>
<evidence type="ECO:0000313" key="2">
    <source>
        <dbReference type="Proteomes" id="UP001301958"/>
    </source>
</evidence>
<gene>
    <name evidence="1" type="ORF">QBC38DRAFT_468569</name>
</gene>
<dbReference type="AlphaFoldDB" id="A0AAN7BW92"/>
<accession>A0AAN7BW92</accession>
<organism evidence="1 2">
    <name type="scientific">Podospora fimiseda</name>
    <dbReference type="NCBI Taxonomy" id="252190"/>
    <lineage>
        <taxon>Eukaryota</taxon>
        <taxon>Fungi</taxon>
        <taxon>Dikarya</taxon>
        <taxon>Ascomycota</taxon>
        <taxon>Pezizomycotina</taxon>
        <taxon>Sordariomycetes</taxon>
        <taxon>Sordariomycetidae</taxon>
        <taxon>Sordariales</taxon>
        <taxon>Podosporaceae</taxon>
        <taxon>Podospora</taxon>
    </lineage>
</organism>